<comment type="subcellular location">
    <subcellularLocation>
        <location evidence="1">Membrane</location>
        <topology evidence="1">Multi-pass membrane protein</topology>
    </subcellularLocation>
</comment>
<keyword evidence="4 6" id="KW-0472">Membrane</keyword>
<feature type="transmembrane region" description="Helical" evidence="6">
    <location>
        <begin position="134"/>
        <end position="155"/>
    </location>
</feature>
<keyword evidence="3 6" id="KW-1133">Transmembrane helix</keyword>
<keyword evidence="5" id="KW-0175">Coiled coil</keyword>
<organism evidence="7 8">
    <name type="scientific">Algoriphagus halophilus</name>
    <dbReference type="NCBI Taxonomy" id="226505"/>
    <lineage>
        <taxon>Bacteria</taxon>
        <taxon>Pseudomonadati</taxon>
        <taxon>Bacteroidota</taxon>
        <taxon>Cytophagia</taxon>
        <taxon>Cytophagales</taxon>
        <taxon>Cyclobacteriaceae</taxon>
        <taxon>Algoriphagus</taxon>
    </lineage>
</organism>
<dbReference type="PANTHER" id="PTHR30520">
    <property type="entry name" value="FORMATE TRANSPORTER-RELATED"/>
    <property type="match status" value="1"/>
</dbReference>
<dbReference type="EMBL" id="FSRC01000001">
    <property type="protein sequence ID" value="SIN67453.1"/>
    <property type="molecule type" value="Genomic_DNA"/>
</dbReference>
<feature type="transmembrane region" description="Helical" evidence="6">
    <location>
        <begin position="295"/>
        <end position="317"/>
    </location>
</feature>
<dbReference type="GO" id="GO:0005886">
    <property type="term" value="C:plasma membrane"/>
    <property type="evidence" value="ECO:0007669"/>
    <property type="project" value="TreeGrafter"/>
</dbReference>
<sequence length="329" mass="36388">MGGETIELTYPFCKRITQVKNPRNMTEEEKKYAAEQKKLAAEEKKLAAEEKKKQKVIDKEIQTTKKTGKDAPKSHGEILRDQISDALETYEKSPSSLFLSSITAGLEIGFSYLMICTVFFFAMGKMDEGSIFKLISLVYPLGFILVVLGQSILFTEQTALLTLPVLNKKQTIRAMLKLWGVVISGNLIGGYIIALLLNWLGPRLGIFDKEVVVTIALHVLEVKPMVILVSAIVAGWLMGLLSWLLASVKDTISRIVMIFLITSVLAFTSLHHSIIGSIEVFSGMLKSPEISLLDYLMFQGLALLGNAFGGAIFVGLIKYRAFVYNIVGK</sequence>
<evidence type="ECO:0000256" key="1">
    <source>
        <dbReference type="ARBA" id="ARBA00004141"/>
    </source>
</evidence>
<evidence type="ECO:0000256" key="3">
    <source>
        <dbReference type="ARBA" id="ARBA00022989"/>
    </source>
</evidence>
<evidence type="ECO:0000313" key="7">
    <source>
        <dbReference type="EMBL" id="SIN67453.1"/>
    </source>
</evidence>
<dbReference type="AlphaFoldDB" id="A0A1N6D9T4"/>
<dbReference type="Proteomes" id="UP000185221">
    <property type="component" value="Unassembled WGS sequence"/>
</dbReference>
<accession>A0A1N6D9T4</accession>
<feature type="transmembrane region" description="Helical" evidence="6">
    <location>
        <begin position="97"/>
        <end position="122"/>
    </location>
</feature>
<proteinExistence type="predicted"/>
<evidence type="ECO:0000313" key="8">
    <source>
        <dbReference type="Proteomes" id="UP000185221"/>
    </source>
</evidence>
<evidence type="ECO:0000256" key="6">
    <source>
        <dbReference type="SAM" id="Phobius"/>
    </source>
</evidence>
<dbReference type="InterPro" id="IPR000292">
    <property type="entry name" value="For/NO2_transpt"/>
</dbReference>
<dbReference type="GO" id="GO:0015499">
    <property type="term" value="F:formate transmembrane transporter activity"/>
    <property type="evidence" value="ECO:0007669"/>
    <property type="project" value="TreeGrafter"/>
</dbReference>
<protein>
    <submittedName>
        <fullName evidence="7">Formate/nitrite transporter FocA, FNT family</fullName>
    </submittedName>
</protein>
<dbReference type="PANTHER" id="PTHR30520:SF2">
    <property type="entry name" value="INNER MEMBRANE PROTEIN YFDC"/>
    <property type="match status" value="1"/>
</dbReference>
<evidence type="ECO:0000256" key="4">
    <source>
        <dbReference type="ARBA" id="ARBA00023136"/>
    </source>
</evidence>
<feature type="transmembrane region" description="Helical" evidence="6">
    <location>
        <begin position="176"/>
        <end position="200"/>
    </location>
</feature>
<keyword evidence="2 6" id="KW-0812">Transmembrane</keyword>
<dbReference type="Pfam" id="PF01226">
    <property type="entry name" value="Form_Nir_trans"/>
    <property type="match status" value="1"/>
</dbReference>
<name>A0A1N6D9T4_9BACT</name>
<feature type="transmembrane region" description="Helical" evidence="6">
    <location>
        <begin position="225"/>
        <end position="248"/>
    </location>
</feature>
<feature type="coiled-coil region" evidence="5">
    <location>
        <begin position="25"/>
        <end position="59"/>
    </location>
</feature>
<keyword evidence="8" id="KW-1185">Reference proteome</keyword>
<evidence type="ECO:0000256" key="5">
    <source>
        <dbReference type="SAM" id="Coils"/>
    </source>
</evidence>
<feature type="transmembrane region" description="Helical" evidence="6">
    <location>
        <begin position="255"/>
        <end position="275"/>
    </location>
</feature>
<reference evidence="8" key="1">
    <citation type="submission" date="2016-11" db="EMBL/GenBank/DDBJ databases">
        <authorList>
            <person name="Varghese N."/>
            <person name="Submissions S."/>
        </authorList>
    </citation>
    <scope>NUCLEOTIDE SEQUENCE [LARGE SCALE GENOMIC DNA]</scope>
    <source>
        <strain evidence="8">DSM 15292</strain>
    </source>
</reference>
<gene>
    <name evidence="7" type="ORF">SAMN05444394_0545</name>
</gene>
<dbReference type="InterPro" id="IPR023271">
    <property type="entry name" value="Aquaporin-like"/>
</dbReference>
<dbReference type="STRING" id="226505.SAMN05444394_0545"/>
<dbReference type="Gene3D" id="1.20.1080.10">
    <property type="entry name" value="Glycerol uptake facilitator protein"/>
    <property type="match status" value="1"/>
</dbReference>
<evidence type="ECO:0000256" key="2">
    <source>
        <dbReference type="ARBA" id="ARBA00022692"/>
    </source>
</evidence>